<evidence type="ECO:0000313" key="3">
    <source>
        <dbReference type="Proteomes" id="UP000316079"/>
    </source>
</evidence>
<dbReference type="EMBL" id="SRMA01025089">
    <property type="protein sequence ID" value="TRY99215.1"/>
    <property type="molecule type" value="Genomic_DNA"/>
</dbReference>
<dbReference type="Proteomes" id="UP000316079">
    <property type="component" value="Unassembled WGS sequence"/>
</dbReference>
<accession>A0A553RAM5</accession>
<protein>
    <submittedName>
        <fullName evidence="2">Uncharacterized protein</fullName>
    </submittedName>
</protein>
<comment type="caution">
    <text evidence="2">The sequence shown here is derived from an EMBL/GenBank/DDBJ whole genome shotgun (WGS) entry which is preliminary data.</text>
</comment>
<proteinExistence type="predicted"/>
<reference evidence="2 3" key="1">
    <citation type="journal article" date="2019" name="Sci. Data">
        <title>Hybrid genome assembly and annotation of Danionella translucida.</title>
        <authorList>
            <person name="Kadobianskyi M."/>
            <person name="Schulze L."/>
            <person name="Schuelke M."/>
            <person name="Judkewitz B."/>
        </authorList>
    </citation>
    <scope>NUCLEOTIDE SEQUENCE [LARGE SCALE GENOMIC DNA]</scope>
    <source>
        <strain evidence="2 3">Bolton</strain>
    </source>
</reference>
<name>A0A553RAM5_9TELE</name>
<organism evidence="2 3">
    <name type="scientific">Danionella cerebrum</name>
    <dbReference type="NCBI Taxonomy" id="2873325"/>
    <lineage>
        <taxon>Eukaryota</taxon>
        <taxon>Metazoa</taxon>
        <taxon>Chordata</taxon>
        <taxon>Craniata</taxon>
        <taxon>Vertebrata</taxon>
        <taxon>Euteleostomi</taxon>
        <taxon>Actinopterygii</taxon>
        <taxon>Neopterygii</taxon>
        <taxon>Teleostei</taxon>
        <taxon>Ostariophysi</taxon>
        <taxon>Cypriniformes</taxon>
        <taxon>Danionidae</taxon>
        <taxon>Danioninae</taxon>
        <taxon>Danionella</taxon>
    </lineage>
</organism>
<feature type="region of interest" description="Disordered" evidence="1">
    <location>
        <begin position="1"/>
        <end position="25"/>
    </location>
</feature>
<evidence type="ECO:0000313" key="2">
    <source>
        <dbReference type="EMBL" id="TRY99215.1"/>
    </source>
</evidence>
<evidence type="ECO:0000256" key="1">
    <source>
        <dbReference type="SAM" id="MobiDB-lite"/>
    </source>
</evidence>
<gene>
    <name evidence="2" type="ORF">DNTS_028958</name>
</gene>
<sequence length="83" mass="9437">MEISSGKNRQDPHSTLGDTEQDGGMLKSLAPPLVLKNYLGEPHLITIEDVYDGAEKINDYIILNHLVPVEFQLWCIDDLHHQR</sequence>
<dbReference type="AlphaFoldDB" id="A0A553RAM5"/>
<keyword evidence="3" id="KW-1185">Reference proteome</keyword>